<evidence type="ECO:0000256" key="1">
    <source>
        <dbReference type="SAM" id="MobiDB-lite"/>
    </source>
</evidence>
<dbReference type="PANTHER" id="PTHR35567">
    <property type="entry name" value="MALATE DEHYDROGENASE (AFU_ORTHOLOGUE AFUA_2G13800)"/>
    <property type="match status" value="1"/>
</dbReference>
<evidence type="ECO:0000313" key="4">
    <source>
        <dbReference type="Proteomes" id="UP000226192"/>
    </source>
</evidence>
<evidence type="ECO:0000313" key="3">
    <source>
        <dbReference type="EMBL" id="PHH62957.1"/>
    </source>
</evidence>
<proteinExistence type="predicted"/>
<feature type="region of interest" description="Disordered" evidence="1">
    <location>
        <begin position="23"/>
        <end position="44"/>
    </location>
</feature>
<dbReference type="PANTHER" id="PTHR35567:SF3">
    <property type="entry name" value="MALATE DEHYDROGENASE"/>
    <property type="match status" value="1"/>
</dbReference>
<comment type="caution">
    <text evidence="3">The sequence shown here is derived from an EMBL/GenBank/DDBJ whole genome shotgun (WGS) entry which is preliminary data.</text>
</comment>
<accession>A0A2C5Y2P9</accession>
<dbReference type="Pfam" id="PF11937">
    <property type="entry name" value="DUF3455"/>
    <property type="match status" value="1"/>
</dbReference>
<dbReference type="EMBL" id="NJET01000059">
    <property type="protein sequence ID" value="PHH62957.1"/>
    <property type="molecule type" value="Genomic_DNA"/>
</dbReference>
<name>A0A2C5Y2P9_9HYPO</name>
<feature type="chain" id="PRO_5013378899" description="Malate dehydrogenase" evidence="2">
    <location>
        <begin position="19"/>
        <end position="251"/>
    </location>
</feature>
<evidence type="ECO:0008006" key="5">
    <source>
        <dbReference type="Google" id="ProtNLM"/>
    </source>
</evidence>
<sequence>MKLSIAQLLLCSAALSAAAPACTAPDTPSAPVLPTTGNDKDLPSPPANVSLKYIALGFGIQNYTCHSLGSSPVATGALAMLYDITRLYPHQSSSSLSPQTFSQMPIWALAERDPPLNFASPGYGRVDPSSPGASLSRPFPPDAPLKLSGLPLLPFLGHHFFDAHGVPTFVLDHGRVNLPVGKVAGVPPPTNANPGPQGTGAVNWLYLGPKPGAVGAQYVYRVYTAGGASHGCNSAIGDDSTSYAATYWFYG</sequence>
<dbReference type="OrthoDB" id="1859733at2759"/>
<dbReference type="InterPro" id="IPR021851">
    <property type="entry name" value="DUF3455"/>
</dbReference>
<evidence type="ECO:0000256" key="2">
    <source>
        <dbReference type="SAM" id="SignalP"/>
    </source>
</evidence>
<dbReference type="Proteomes" id="UP000226192">
    <property type="component" value="Unassembled WGS sequence"/>
</dbReference>
<keyword evidence="4" id="KW-1185">Reference proteome</keyword>
<keyword evidence="2" id="KW-0732">Signal</keyword>
<protein>
    <recommendedName>
        <fullName evidence="5">Malate dehydrogenase</fullName>
    </recommendedName>
</protein>
<feature type="signal peptide" evidence="2">
    <location>
        <begin position="1"/>
        <end position="18"/>
    </location>
</feature>
<dbReference type="AlphaFoldDB" id="A0A2C5Y2P9"/>
<organism evidence="3 4">
    <name type="scientific">Ophiocordyceps australis</name>
    <dbReference type="NCBI Taxonomy" id="1399860"/>
    <lineage>
        <taxon>Eukaryota</taxon>
        <taxon>Fungi</taxon>
        <taxon>Dikarya</taxon>
        <taxon>Ascomycota</taxon>
        <taxon>Pezizomycotina</taxon>
        <taxon>Sordariomycetes</taxon>
        <taxon>Hypocreomycetidae</taxon>
        <taxon>Hypocreales</taxon>
        <taxon>Ophiocordycipitaceae</taxon>
        <taxon>Ophiocordyceps</taxon>
    </lineage>
</organism>
<gene>
    <name evidence="3" type="ORF">CDD81_6382</name>
</gene>
<reference evidence="3 4" key="1">
    <citation type="submission" date="2017-06" db="EMBL/GenBank/DDBJ databases">
        <title>Ant-infecting Ophiocordyceps genomes reveal a high diversity of potential behavioral manipulation genes and a possible major role for enterotoxins.</title>
        <authorList>
            <person name="De Bekker C."/>
            <person name="Evans H.C."/>
            <person name="Brachmann A."/>
            <person name="Hughes D.P."/>
        </authorList>
    </citation>
    <scope>NUCLEOTIDE SEQUENCE [LARGE SCALE GENOMIC DNA]</scope>
    <source>
        <strain evidence="3 4">Map64</strain>
    </source>
</reference>